<dbReference type="WBParaSite" id="ALUE_0000849501-mRNA-1">
    <property type="protein sequence ID" value="ALUE_0000849501-mRNA-1"/>
    <property type="gene ID" value="ALUE_0000849501"/>
</dbReference>
<evidence type="ECO:0000313" key="2">
    <source>
        <dbReference type="Proteomes" id="UP000036681"/>
    </source>
</evidence>
<proteinExistence type="predicted"/>
<feature type="signal peptide" evidence="1">
    <location>
        <begin position="1"/>
        <end position="22"/>
    </location>
</feature>
<dbReference type="Proteomes" id="UP000036681">
    <property type="component" value="Unplaced"/>
</dbReference>
<name>A0A0M3HYC2_ASCLU</name>
<keyword evidence="2" id="KW-1185">Reference proteome</keyword>
<evidence type="ECO:0000256" key="1">
    <source>
        <dbReference type="SAM" id="SignalP"/>
    </source>
</evidence>
<feature type="chain" id="PRO_5005656762" evidence="1">
    <location>
        <begin position="23"/>
        <end position="62"/>
    </location>
</feature>
<keyword evidence="1" id="KW-0732">Signal</keyword>
<sequence>MSAMRPLVLMLLFLCVISSITAINLAKVDLKCTIECAGFWLATVRNGNARYPSGCECSKFAI</sequence>
<accession>A0A0M3HYC2</accession>
<dbReference type="AlphaFoldDB" id="A0A0M3HYC2"/>
<protein>
    <submittedName>
        <fullName evidence="3">AAI domain-containing protein</fullName>
    </submittedName>
</protein>
<evidence type="ECO:0000313" key="3">
    <source>
        <dbReference type="WBParaSite" id="ALUE_0000849501-mRNA-1"/>
    </source>
</evidence>
<organism evidence="2 3">
    <name type="scientific">Ascaris lumbricoides</name>
    <name type="common">Giant roundworm</name>
    <dbReference type="NCBI Taxonomy" id="6252"/>
    <lineage>
        <taxon>Eukaryota</taxon>
        <taxon>Metazoa</taxon>
        <taxon>Ecdysozoa</taxon>
        <taxon>Nematoda</taxon>
        <taxon>Chromadorea</taxon>
        <taxon>Rhabditida</taxon>
        <taxon>Spirurina</taxon>
        <taxon>Ascaridomorpha</taxon>
        <taxon>Ascaridoidea</taxon>
        <taxon>Ascarididae</taxon>
        <taxon>Ascaris</taxon>
    </lineage>
</organism>
<reference evidence="3" key="1">
    <citation type="submission" date="2017-02" db="UniProtKB">
        <authorList>
            <consortium name="WormBaseParasite"/>
        </authorList>
    </citation>
    <scope>IDENTIFICATION</scope>
</reference>